<evidence type="ECO:0000313" key="2">
    <source>
        <dbReference type="Proteomes" id="UP000015105"/>
    </source>
</evidence>
<dbReference type="PANTHER" id="PTHR35138">
    <property type="entry name" value="OS01G0225300 PROTEIN"/>
    <property type="match status" value="1"/>
</dbReference>
<dbReference type="EnsemblPlants" id="AET3Gv20340300.3">
    <property type="protein sequence ID" value="AET3Gv20340300.3"/>
    <property type="gene ID" value="AET3Gv20340300"/>
</dbReference>
<keyword evidence="2" id="KW-1185">Reference proteome</keyword>
<reference evidence="2" key="1">
    <citation type="journal article" date="2014" name="Science">
        <title>Ancient hybridizations among the ancestral genomes of bread wheat.</title>
        <authorList>
            <consortium name="International Wheat Genome Sequencing Consortium,"/>
            <person name="Marcussen T."/>
            <person name="Sandve S.R."/>
            <person name="Heier L."/>
            <person name="Spannagl M."/>
            <person name="Pfeifer M."/>
            <person name="Jakobsen K.S."/>
            <person name="Wulff B.B."/>
            <person name="Steuernagel B."/>
            <person name="Mayer K.F."/>
            <person name="Olsen O.A."/>
        </authorList>
    </citation>
    <scope>NUCLEOTIDE SEQUENCE [LARGE SCALE GENOMIC DNA]</scope>
    <source>
        <strain evidence="2">cv. AL8/78</strain>
    </source>
</reference>
<accession>A0A453EH78</accession>
<reference evidence="1" key="3">
    <citation type="journal article" date="2017" name="Nature">
        <title>Genome sequence of the progenitor of the wheat D genome Aegilops tauschii.</title>
        <authorList>
            <person name="Luo M.C."/>
            <person name="Gu Y.Q."/>
            <person name="Puiu D."/>
            <person name="Wang H."/>
            <person name="Twardziok S.O."/>
            <person name="Deal K.R."/>
            <person name="Huo N."/>
            <person name="Zhu T."/>
            <person name="Wang L."/>
            <person name="Wang Y."/>
            <person name="McGuire P.E."/>
            <person name="Liu S."/>
            <person name="Long H."/>
            <person name="Ramasamy R.K."/>
            <person name="Rodriguez J.C."/>
            <person name="Van S.L."/>
            <person name="Yuan L."/>
            <person name="Wang Z."/>
            <person name="Xia Z."/>
            <person name="Xiao L."/>
            <person name="Anderson O.D."/>
            <person name="Ouyang S."/>
            <person name="Liang Y."/>
            <person name="Zimin A.V."/>
            <person name="Pertea G."/>
            <person name="Qi P."/>
            <person name="Bennetzen J.L."/>
            <person name="Dai X."/>
            <person name="Dawson M.W."/>
            <person name="Muller H.G."/>
            <person name="Kugler K."/>
            <person name="Rivarola-Duarte L."/>
            <person name="Spannagl M."/>
            <person name="Mayer K.F.X."/>
            <person name="Lu F.H."/>
            <person name="Bevan M.W."/>
            <person name="Leroy P."/>
            <person name="Li P."/>
            <person name="You F.M."/>
            <person name="Sun Q."/>
            <person name="Liu Z."/>
            <person name="Lyons E."/>
            <person name="Wicker T."/>
            <person name="Salzberg S.L."/>
            <person name="Devos K.M."/>
            <person name="Dvorak J."/>
        </authorList>
    </citation>
    <scope>NUCLEOTIDE SEQUENCE [LARGE SCALE GENOMIC DNA]</scope>
    <source>
        <strain evidence="1">cv. AL8/78</strain>
    </source>
</reference>
<dbReference type="PANTHER" id="PTHR35138:SF1">
    <property type="entry name" value="MYB-LIKE DOMAIN-CONTAINING PROTEIN"/>
    <property type="match status" value="1"/>
</dbReference>
<protein>
    <submittedName>
        <fullName evidence="1">Uncharacterized protein</fullName>
    </submittedName>
</protein>
<reference evidence="2" key="2">
    <citation type="journal article" date="2017" name="Nat. Plants">
        <title>The Aegilops tauschii genome reveals multiple impacts of transposons.</title>
        <authorList>
            <person name="Zhao G."/>
            <person name="Zou C."/>
            <person name="Li K."/>
            <person name="Wang K."/>
            <person name="Li T."/>
            <person name="Gao L."/>
            <person name="Zhang X."/>
            <person name="Wang H."/>
            <person name="Yang Z."/>
            <person name="Liu X."/>
            <person name="Jiang W."/>
            <person name="Mao L."/>
            <person name="Kong X."/>
            <person name="Jiao Y."/>
            <person name="Jia J."/>
        </authorList>
    </citation>
    <scope>NUCLEOTIDE SEQUENCE [LARGE SCALE GENOMIC DNA]</scope>
    <source>
        <strain evidence="2">cv. AL8/78</strain>
    </source>
</reference>
<organism evidence="1 2">
    <name type="scientific">Aegilops tauschii subsp. strangulata</name>
    <name type="common">Goatgrass</name>
    <dbReference type="NCBI Taxonomy" id="200361"/>
    <lineage>
        <taxon>Eukaryota</taxon>
        <taxon>Viridiplantae</taxon>
        <taxon>Streptophyta</taxon>
        <taxon>Embryophyta</taxon>
        <taxon>Tracheophyta</taxon>
        <taxon>Spermatophyta</taxon>
        <taxon>Magnoliopsida</taxon>
        <taxon>Liliopsida</taxon>
        <taxon>Poales</taxon>
        <taxon>Poaceae</taxon>
        <taxon>BOP clade</taxon>
        <taxon>Pooideae</taxon>
        <taxon>Triticodae</taxon>
        <taxon>Triticeae</taxon>
        <taxon>Triticinae</taxon>
        <taxon>Aegilops</taxon>
    </lineage>
</organism>
<dbReference type="AlphaFoldDB" id="A0A453EH78"/>
<evidence type="ECO:0000313" key="1">
    <source>
        <dbReference type="EnsemblPlants" id="AET3Gv20340300.3"/>
    </source>
</evidence>
<name>A0A453EH78_AEGTS</name>
<dbReference type="Gramene" id="AET3Gv20340300.3">
    <property type="protein sequence ID" value="AET3Gv20340300.3"/>
    <property type="gene ID" value="AET3Gv20340300"/>
</dbReference>
<dbReference type="Proteomes" id="UP000015105">
    <property type="component" value="Chromosome 3D"/>
</dbReference>
<reference evidence="1" key="4">
    <citation type="submission" date="2019-03" db="UniProtKB">
        <authorList>
            <consortium name="EnsemblPlants"/>
        </authorList>
    </citation>
    <scope>IDENTIFICATION</scope>
</reference>
<proteinExistence type="predicted"/>
<sequence length="59" mass="6048">AAGGGIKVGGSGGPAFVGQVFTMLDPSGNGLMAVTKRFDLPHFIADRYPSLLTCCFPCT</sequence>
<reference evidence="1" key="5">
    <citation type="journal article" date="2021" name="G3 (Bethesda)">
        <title>Aegilops tauschii genome assembly Aet v5.0 features greater sequence contiguity and improved annotation.</title>
        <authorList>
            <person name="Wang L."/>
            <person name="Zhu T."/>
            <person name="Rodriguez J.C."/>
            <person name="Deal K.R."/>
            <person name="Dubcovsky J."/>
            <person name="McGuire P.E."/>
            <person name="Lux T."/>
            <person name="Spannagl M."/>
            <person name="Mayer K.F.X."/>
            <person name="Baldrich P."/>
            <person name="Meyers B.C."/>
            <person name="Huo N."/>
            <person name="Gu Y.Q."/>
            <person name="Zhou H."/>
            <person name="Devos K.M."/>
            <person name="Bennetzen J.L."/>
            <person name="Unver T."/>
            <person name="Budak H."/>
            <person name="Gulick P.J."/>
            <person name="Galiba G."/>
            <person name="Kalapos B."/>
            <person name="Nelson D.R."/>
            <person name="Li P."/>
            <person name="You F.M."/>
            <person name="Luo M.C."/>
            <person name="Dvorak J."/>
        </authorList>
    </citation>
    <scope>NUCLEOTIDE SEQUENCE [LARGE SCALE GENOMIC DNA]</scope>
    <source>
        <strain evidence="1">cv. AL8/78</strain>
    </source>
</reference>